<dbReference type="GO" id="GO:0005829">
    <property type="term" value="C:cytosol"/>
    <property type="evidence" value="ECO:0007669"/>
    <property type="project" value="TreeGrafter"/>
</dbReference>
<keyword evidence="2" id="KW-1185">Reference proteome</keyword>
<dbReference type="Pfam" id="PF07923">
    <property type="entry name" value="N1221"/>
    <property type="match status" value="1"/>
</dbReference>
<dbReference type="Proteomes" id="UP000887565">
    <property type="component" value="Unplaced"/>
</dbReference>
<dbReference type="GO" id="GO:0007010">
    <property type="term" value="P:cytoskeleton organization"/>
    <property type="evidence" value="ECO:0007669"/>
    <property type="project" value="TreeGrafter"/>
</dbReference>
<evidence type="ECO:0000259" key="1">
    <source>
        <dbReference type="SMART" id="SM01292"/>
    </source>
</evidence>
<reference evidence="3" key="1">
    <citation type="submission" date="2022-11" db="UniProtKB">
        <authorList>
            <consortium name="WormBaseParasite"/>
        </authorList>
    </citation>
    <scope>IDENTIFICATION</scope>
</reference>
<dbReference type="InterPro" id="IPR012486">
    <property type="entry name" value="Far11/STRP_N"/>
</dbReference>
<sequence>MDVVTLHNKLSRMESATLSASGFNFDFRYSDSDVILNELNELYSYSELDEMFVNARTFTDYVQKRSIYSWSKISLHLRQKLLYNLMEELELVDPSRRLTALQCLAYLLQGNFMECECDGDVERWVTYNAYLLYDYGFWPIFVSLFVHEYETTPRTSQGSRVQNPLTMKDSHQFRLIINCLYSTLEVLRRQETIEKCFQIDQHDDTERRRKLREDFLDFAGLKTRRIYLKFRPFIHKAPGEIFFKRHQSVRMSFLGALDGNGFFGRKAHIKLKLEVGGLDD</sequence>
<evidence type="ECO:0000313" key="2">
    <source>
        <dbReference type="Proteomes" id="UP000887565"/>
    </source>
</evidence>
<dbReference type="PANTHER" id="PTHR13239:SF4">
    <property type="entry name" value="AT25231P"/>
    <property type="match status" value="1"/>
</dbReference>
<dbReference type="InterPro" id="IPR040185">
    <property type="entry name" value="Far11/STRP"/>
</dbReference>
<dbReference type="PANTHER" id="PTHR13239">
    <property type="entry name" value="PROTEIN REQUIRED FOR HYPHAL ANASTOMOSIS HAM-2"/>
    <property type="match status" value="1"/>
</dbReference>
<proteinExistence type="predicted"/>
<protein>
    <submittedName>
        <fullName evidence="3">Far11/STRP N-terminal domain-containing protein</fullName>
    </submittedName>
</protein>
<dbReference type="WBParaSite" id="nRc.2.0.1.t44584-RA">
    <property type="protein sequence ID" value="nRc.2.0.1.t44584-RA"/>
    <property type="gene ID" value="nRc.2.0.1.g44584"/>
</dbReference>
<feature type="domain" description="Far11/STRP N-terminal" evidence="1">
    <location>
        <begin position="22"/>
        <end position="247"/>
    </location>
</feature>
<evidence type="ECO:0000313" key="3">
    <source>
        <dbReference type="WBParaSite" id="nRc.2.0.1.t44584-RA"/>
    </source>
</evidence>
<dbReference type="OMA" id="THQHRTH"/>
<accession>A0A915L489</accession>
<dbReference type="AlphaFoldDB" id="A0A915L489"/>
<dbReference type="SMART" id="SM01292">
    <property type="entry name" value="N1221"/>
    <property type="match status" value="1"/>
</dbReference>
<name>A0A915L489_ROMCU</name>
<organism evidence="2 3">
    <name type="scientific">Romanomermis culicivorax</name>
    <name type="common">Nematode worm</name>
    <dbReference type="NCBI Taxonomy" id="13658"/>
    <lineage>
        <taxon>Eukaryota</taxon>
        <taxon>Metazoa</taxon>
        <taxon>Ecdysozoa</taxon>
        <taxon>Nematoda</taxon>
        <taxon>Enoplea</taxon>
        <taxon>Dorylaimia</taxon>
        <taxon>Mermithida</taxon>
        <taxon>Mermithoidea</taxon>
        <taxon>Mermithidae</taxon>
        <taxon>Romanomermis</taxon>
    </lineage>
</organism>